<feature type="transmembrane region" description="Helical" evidence="6">
    <location>
        <begin position="12"/>
        <end position="29"/>
    </location>
</feature>
<comment type="caution">
    <text evidence="8">The sequence shown here is derived from an EMBL/GenBank/DDBJ whole genome shotgun (WGS) entry which is preliminary data.</text>
</comment>
<evidence type="ECO:0000259" key="7">
    <source>
        <dbReference type="Pfam" id="PF02308"/>
    </source>
</evidence>
<protein>
    <submittedName>
        <fullName evidence="8">MgtC/SapB family protein</fullName>
    </submittedName>
</protein>
<evidence type="ECO:0000256" key="6">
    <source>
        <dbReference type="SAM" id="Phobius"/>
    </source>
</evidence>
<evidence type="ECO:0000256" key="5">
    <source>
        <dbReference type="ARBA" id="ARBA00023136"/>
    </source>
</evidence>
<evidence type="ECO:0000313" key="8">
    <source>
        <dbReference type="EMBL" id="HIH15873.1"/>
    </source>
</evidence>
<keyword evidence="3 6" id="KW-0812">Transmembrane</keyword>
<keyword evidence="2" id="KW-1003">Cell membrane</keyword>
<feature type="transmembrane region" description="Helical" evidence="6">
    <location>
        <begin position="41"/>
        <end position="59"/>
    </location>
</feature>
<dbReference type="EMBL" id="JAGVWE010000002">
    <property type="protein sequence ID" value="MBS3062704.1"/>
    <property type="molecule type" value="Genomic_DNA"/>
</dbReference>
<dbReference type="AlphaFoldDB" id="A0A7J4JDN9"/>
<evidence type="ECO:0000256" key="1">
    <source>
        <dbReference type="ARBA" id="ARBA00004651"/>
    </source>
</evidence>
<reference evidence="9" key="3">
    <citation type="submission" date="2021-05" db="EMBL/GenBank/DDBJ databases">
        <title>Protein family content uncovers lineage relationships and bacterial pathway maintenance mechanisms in DPANN archaea.</title>
        <authorList>
            <person name="Castelle C.J."/>
            <person name="Meheust R."/>
            <person name="Jaffe A.L."/>
            <person name="Seitz K."/>
            <person name="Gong X."/>
            <person name="Baker B.J."/>
            <person name="Banfield J.F."/>
        </authorList>
    </citation>
    <scope>NUCLEOTIDE SEQUENCE</scope>
    <source>
        <strain evidence="9">RIFCSPLOWO2_01_FULL_58_19</strain>
    </source>
</reference>
<feature type="transmembrane region" description="Helical" evidence="6">
    <location>
        <begin position="65"/>
        <end position="85"/>
    </location>
</feature>
<sequence length="149" mass="15704">MDYMNFFPEDVVLFRLLLAVALGGIIGLHRELHGKPAGMRTHALVCLGSTLFTLISLSLPLEADVGRIAANVVLGIGFLGAGSIFRSHDHVSGLTTAADLWVVAAIGLAVGTGFLYAALASTVLVLLVLTFGKWASTLITSFLKGERKP</sequence>
<dbReference type="Pfam" id="PF02308">
    <property type="entry name" value="MgtC"/>
    <property type="match status" value="1"/>
</dbReference>
<comment type="subcellular location">
    <subcellularLocation>
        <location evidence="1">Cell membrane</location>
        <topology evidence="1">Multi-pass membrane protein</topology>
    </subcellularLocation>
</comment>
<dbReference type="PRINTS" id="PR01837">
    <property type="entry name" value="MGTCSAPBPROT"/>
</dbReference>
<gene>
    <name evidence="8" type="ORF">HA252_00525</name>
    <name evidence="9" type="ORF">J4203_02440</name>
</gene>
<name>A0A7J4JDN9_9ARCH</name>
<evidence type="ECO:0000256" key="4">
    <source>
        <dbReference type="ARBA" id="ARBA00022989"/>
    </source>
</evidence>
<dbReference type="EMBL" id="DUGH01000013">
    <property type="protein sequence ID" value="HIH15873.1"/>
    <property type="molecule type" value="Genomic_DNA"/>
</dbReference>
<evidence type="ECO:0000256" key="2">
    <source>
        <dbReference type="ARBA" id="ARBA00022475"/>
    </source>
</evidence>
<organism evidence="8 10">
    <name type="scientific">Candidatus Iainarchaeum sp</name>
    <dbReference type="NCBI Taxonomy" id="3101447"/>
    <lineage>
        <taxon>Archaea</taxon>
        <taxon>Candidatus Iainarchaeota</taxon>
        <taxon>Candidatus Iainarchaeia</taxon>
        <taxon>Candidatus Iainarchaeales</taxon>
        <taxon>Candidatus Iainarchaeaceae</taxon>
        <taxon>Candidatus Iainarchaeum</taxon>
    </lineage>
</organism>
<keyword evidence="5 6" id="KW-0472">Membrane</keyword>
<evidence type="ECO:0000313" key="10">
    <source>
        <dbReference type="Proteomes" id="UP000564964"/>
    </source>
</evidence>
<reference evidence="10" key="1">
    <citation type="journal article" date="2020" name="bioRxiv">
        <title>A rank-normalized archaeal taxonomy based on genome phylogeny resolves widespread incomplete and uneven classifications.</title>
        <authorList>
            <person name="Rinke C."/>
            <person name="Chuvochina M."/>
            <person name="Mussig A.J."/>
            <person name="Chaumeil P.-A."/>
            <person name="Waite D.W."/>
            <person name="Whitman W.B."/>
            <person name="Parks D.H."/>
            <person name="Hugenholtz P."/>
        </authorList>
    </citation>
    <scope>NUCLEOTIDE SEQUENCE [LARGE SCALE GENOMIC DNA]</scope>
</reference>
<evidence type="ECO:0000313" key="9">
    <source>
        <dbReference type="EMBL" id="MBS3062704.1"/>
    </source>
</evidence>
<feature type="transmembrane region" description="Helical" evidence="6">
    <location>
        <begin position="97"/>
        <end position="117"/>
    </location>
</feature>
<dbReference type="PANTHER" id="PTHR33778:SF1">
    <property type="entry name" value="MAGNESIUM TRANSPORTER YHID-RELATED"/>
    <property type="match status" value="1"/>
</dbReference>
<proteinExistence type="predicted"/>
<dbReference type="GO" id="GO:0005886">
    <property type="term" value="C:plasma membrane"/>
    <property type="evidence" value="ECO:0007669"/>
    <property type="project" value="UniProtKB-SubCell"/>
</dbReference>
<keyword evidence="4 6" id="KW-1133">Transmembrane helix</keyword>
<reference evidence="9" key="2">
    <citation type="submission" date="2021-03" db="EMBL/GenBank/DDBJ databases">
        <authorList>
            <person name="Jaffe A."/>
        </authorList>
    </citation>
    <scope>NUCLEOTIDE SEQUENCE</scope>
    <source>
        <strain evidence="9">RIFCSPLOWO2_01_FULL_58_19</strain>
    </source>
</reference>
<dbReference type="Proteomes" id="UP000564964">
    <property type="component" value="Unassembled WGS sequence"/>
</dbReference>
<dbReference type="InterPro" id="IPR049177">
    <property type="entry name" value="MgtC_SapB_SrpB_YhiD_N"/>
</dbReference>
<feature type="domain" description="MgtC/SapB/SrpB/YhiD N-terminal" evidence="7">
    <location>
        <begin position="16"/>
        <end position="135"/>
    </location>
</feature>
<dbReference type="InterPro" id="IPR003416">
    <property type="entry name" value="MgtC/SapB/SrpB/YhiD_fam"/>
</dbReference>
<dbReference type="Proteomes" id="UP000678237">
    <property type="component" value="Unassembled WGS sequence"/>
</dbReference>
<evidence type="ECO:0000256" key="3">
    <source>
        <dbReference type="ARBA" id="ARBA00022692"/>
    </source>
</evidence>
<dbReference type="PANTHER" id="PTHR33778">
    <property type="entry name" value="PROTEIN MGTC"/>
    <property type="match status" value="1"/>
</dbReference>
<accession>A0A7J4JDN9</accession>